<dbReference type="Gene3D" id="3.40.50.720">
    <property type="entry name" value="NAD(P)-binding Rossmann-like Domain"/>
    <property type="match status" value="1"/>
</dbReference>
<comment type="caution">
    <text evidence="2">The sequence shown here is derived from an EMBL/GenBank/DDBJ whole genome shotgun (WGS) entry which is preliminary data.</text>
</comment>
<feature type="domain" description="Alanine dehydrogenase/pyridine nucleotide transhydrogenase NAD(H)-binding" evidence="1">
    <location>
        <begin position="2"/>
        <end position="61"/>
    </location>
</feature>
<dbReference type="AlphaFoldDB" id="A0A6V8P313"/>
<accession>A0A6V8P313</accession>
<dbReference type="EMBL" id="BLRY01000007">
    <property type="protein sequence ID" value="GFP26858.1"/>
    <property type="molecule type" value="Genomic_DNA"/>
</dbReference>
<keyword evidence="3" id="KW-1185">Reference proteome</keyword>
<dbReference type="GO" id="GO:0006524">
    <property type="term" value="P:alanine catabolic process"/>
    <property type="evidence" value="ECO:0007669"/>
    <property type="project" value="TreeGrafter"/>
</dbReference>
<proteinExistence type="predicted"/>
<sequence length="76" mass="8120">MVHYCVANMPGAVPHTSTKALANATLPYVLKVADQGIEKAAQTDPALRKGINLWQGKVTHKGVAEAHNLELSSLPF</sequence>
<dbReference type="InterPro" id="IPR007698">
    <property type="entry name" value="AlaDH/PNT_NAD(H)-bd"/>
</dbReference>
<dbReference type="PANTHER" id="PTHR42795">
    <property type="entry name" value="ALANINE DEHYDROGENASE"/>
    <property type="match status" value="1"/>
</dbReference>
<dbReference type="Proteomes" id="UP000591948">
    <property type="component" value="Unassembled WGS sequence"/>
</dbReference>
<dbReference type="PANTHER" id="PTHR42795:SF1">
    <property type="entry name" value="ALANINE DEHYDROGENASE"/>
    <property type="match status" value="1"/>
</dbReference>
<dbReference type="Pfam" id="PF01262">
    <property type="entry name" value="AlaDh_PNT_C"/>
    <property type="match status" value="1"/>
</dbReference>
<organism evidence="2 3">
    <name type="scientific">Candidatus Hakubella thermalkaliphila</name>
    <dbReference type="NCBI Taxonomy" id="2754717"/>
    <lineage>
        <taxon>Bacteria</taxon>
        <taxon>Bacillati</taxon>
        <taxon>Actinomycetota</taxon>
        <taxon>Actinomycetota incertae sedis</taxon>
        <taxon>Candidatus Hakubellales</taxon>
        <taxon>Candidatus Hakubellaceae</taxon>
        <taxon>Candidatus Hakubella</taxon>
    </lineage>
</organism>
<name>A0A6V8P313_9ACTN</name>
<evidence type="ECO:0000313" key="3">
    <source>
        <dbReference type="Proteomes" id="UP000591948"/>
    </source>
</evidence>
<reference evidence="2 3" key="1">
    <citation type="journal article" date="2020" name="Front. Microbiol.">
        <title>Single-cell genomics of novel Actinobacteria with the Wood-Ljungdahl pathway discovered in a serpentinizing system.</title>
        <authorList>
            <person name="Merino N."/>
            <person name="Kawai M."/>
            <person name="Boyd E.S."/>
            <person name="Colman D.R."/>
            <person name="McGlynn S.E."/>
            <person name="Nealson K.H."/>
            <person name="Kurokawa K."/>
            <person name="Hongoh Y."/>
        </authorList>
    </citation>
    <scope>NUCLEOTIDE SEQUENCE [LARGE SCALE GENOMIC DNA]</scope>
    <source>
        <strain evidence="2 3">S33</strain>
    </source>
</reference>
<evidence type="ECO:0000259" key="1">
    <source>
        <dbReference type="Pfam" id="PF01262"/>
    </source>
</evidence>
<dbReference type="GO" id="GO:0000286">
    <property type="term" value="F:alanine dehydrogenase activity"/>
    <property type="evidence" value="ECO:0007669"/>
    <property type="project" value="TreeGrafter"/>
</dbReference>
<dbReference type="GO" id="GO:0005886">
    <property type="term" value="C:plasma membrane"/>
    <property type="evidence" value="ECO:0007669"/>
    <property type="project" value="TreeGrafter"/>
</dbReference>
<protein>
    <submittedName>
        <fullName evidence="2">Alanine dehydrogenase</fullName>
    </submittedName>
</protein>
<gene>
    <name evidence="2" type="ORF">HKBW3S33_00272</name>
</gene>
<evidence type="ECO:0000313" key="2">
    <source>
        <dbReference type="EMBL" id="GFP26858.1"/>
    </source>
</evidence>
<dbReference type="SUPFAM" id="SSF52283">
    <property type="entry name" value="Formate/glycerate dehydrogenase catalytic domain-like"/>
    <property type="match status" value="1"/>
</dbReference>